<dbReference type="PANTHER" id="PTHR10335">
    <property type="entry name" value="RRNA 2-O-METHYLTRANSFERASE FIBRILLARIN"/>
    <property type="match status" value="1"/>
</dbReference>
<feature type="compositionally biased region" description="Basic and acidic residues" evidence="6">
    <location>
        <begin position="673"/>
        <end position="688"/>
    </location>
</feature>
<dbReference type="EMBL" id="CP133620">
    <property type="protein sequence ID" value="WMV48054.1"/>
    <property type="molecule type" value="Genomic_DNA"/>
</dbReference>
<reference evidence="7" key="1">
    <citation type="submission" date="2023-08" db="EMBL/GenBank/DDBJ databases">
        <title>A de novo genome assembly of Solanum verrucosum Schlechtendal, a Mexican diploid species geographically isolated from the other diploid A-genome species in potato relatives.</title>
        <authorList>
            <person name="Hosaka K."/>
        </authorList>
    </citation>
    <scope>NUCLEOTIDE SEQUENCE</scope>
    <source>
        <tissue evidence="7">Young leaves</tissue>
    </source>
</reference>
<name>A0AAF0ULH1_SOLVR</name>
<keyword evidence="4" id="KW-0808">Transferase</keyword>
<evidence type="ECO:0000256" key="6">
    <source>
        <dbReference type="SAM" id="MobiDB-lite"/>
    </source>
</evidence>
<dbReference type="NCBIfam" id="NF003276">
    <property type="entry name" value="PRK04266.1-2"/>
    <property type="match status" value="1"/>
</dbReference>
<accession>A0AAF0ULH1</accession>
<evidence type="ECO:0000256" key="4">
    <source>
        <dbReference type="ARBA" id="ARBA00022679"/>
    </source>
</evidence>
<evidence type="ECO:0000313" key="7">
    <source>
        <dbReference type="EMBL" id="WMV48054.1"/>
    </source>
</evidence>
<dbReference type="InterPro" id="IPR029063">
    <property type="entry name" value="SAM-dependent_MTases_sf"/>
</dbReference>
<dbReference type="GO" id="GO:0031428">
    <property type="term" value="C:box C/D methylation guide snoRNP complex"/>
    <property type="evidence" value="ECO:0007669"/>
    <property type="project" value="TreeGrafter"/>
</dbReference>
<proteinExistence type="inferred from homology"/>
<keyword evidence="3" id="KW-0489">Methyltransferase</keyword>
<dbReference type="Gene3D" id="3.30.200.20">
    <property type="entry name" value="Phosphorylase Kinase, domain 1"/>
    <property type="match status" value="1"/>
</dbReference>
<gene>
    <name evidence="7" type="ORF">MTR67_041439</name>
</gene>
<dbReference type="Pfam" id="PF01269">
    <property type="entry name" value="Fibrillarin"/>
    <property type="match status" value="1"/>
</dbReference>
<dbReference type="Gene3D" id="3.50.50.60">
    <property type="entry name" value="FAD/NAD(P)-binding domain"/>
    <property type="match status" value="1"/>
</dbReference>
<dbReference type="GO" id="GO:1990259">
    <property type="term" value="F:histone H2AQ104 methyltransferase activity"/>
    <property type="evidence" value="ECO:0007669"/>
    <property type="project" value="TreeGrafter"/>
</dbReference>
<dbReference type="SUPFAM" id="SSF53335">
    <property type="entry name" value="S-adenosyl-L-methionine-dependent methyltransferases"/>
    <property type="match status" value="1"/>
</dbReference>
<evidence type="ECO:0008006" key="9">
    <source>
        <dbReference type="Google" id="ProtNLM"/>
    </source>
</evidence>
<dbReference type="Proteomes" id="UP001234989">
    <property type="component" value="Chromosome 9"/>
</dbReference>
<keyword evidence="5" id="KW-0694">RNA-binding</keyword>
<sequence>MEFFECLGIDMEISDMSFSVSLDQGRGCEWGTRNGFSSLFAQKKNLFNPYFWQMIREIFRFKQDVIRVMGFSAYSTLSFYCNHHLLQVKEELEKRGSQIRTGCEVNSVLTKEGCTIVCIDGATEVYDGCIFAVHAPDTLRKLGKEATFDEIRILGAFQYVYSDTFLHHDKTFLPRNPATWSACNFLGTMNDRGCATYWLNIIQNLGDSKLSYLVTVNPPHTPEHTLVKWRTSHPVPSVAASKASCELYQIQGKRGIWFCGAYQVVNMKVAVVGAGISGLVSAYELAKSGVEVVVYEKEDYLSSHTITVDGVDLDLGFMVFNRITYPNMMEFFDFLGVDKEISDMSFSVSLDQGHGCEWGTRNGFSSLFAQKKNVLNPYFWQMIREISRFKQDVTSYLEELDTNPDIDRDETLGQFIKSHDYSELFQKAYLLFGLPQLLTVRCRLHINKVKEELEKRGCQIRTGCEVNSVTTNEEGCTIACNDGAKEVFDGCIMAADAPSTLKMLGKEATCDETRILGAFHYVDSDVFLHCDKTFLPHNSTTWSACNFLGTMNNRGCVTYWLNIIQNLGDSKLPYLVTVDPPHSPEHTLLKWTTRYPVPSVAASKASCELHQIQGKRGIWFCGGYQAAAATAMVAPTRGRGGGGFRGGRGDGGGRGGTGGCSGGRGGFGSGESGMKRGGERWGRGDRGGRGGGRGCGGMKGGSKVVVEPHRHEAVYNEKKISVQNEDGTKVEYRVWNPFRSKLAAAILGGVDDIWIKPGARVLYLGAASGKTISHVSDLVGPDGVVYVAEFSHRSRRDLLNMAKKLTNVIPIIEDARHPTKYRMLVGMANCIDSTVPVDIVFAQEVKKLQAEQFKLVEQVTLEPFERNHACVVAQLITPEDELNCLQSLQFGSFDPAQIRPIAEGEEMDLGVKSLVKLKPNEGEENGIEMAVRGLQFSDADLWGDLF</sequence>
<keyword evidence="2" id="KW-0698">rRNA processing</keyword>
<comment type="similarity">
    <text evidence="1">Belongs to the methyltransferase superfamily. Fibrillarin family.</text>
</comment>
<dbReference type="GO" id="GO:0000494">
    <property type="term" value="P:box C/D sno(s)RNA 3'-end processing"/>
    <property type="evidence" value="ECO:0007669"/>
    <property type="project" value="TreeGrafter"/>
</dbReference>
<dbReference type="Pfam" id="PF13450">
    <property type="entry name" value="NAD_binding_8"/>
    <property type="match status" value="1"/>
</dbReference>
<evidence type="ECO:0000313" key="8">
    <source>
        <dbReference type="Proteomes" id="UP001234989"/>
    </source>
</evidence>
<dbReference type="GO" id="GO:0032040">
    <property type="term" value="C:small-subunit processome"/>
    <property type="evidence" value="ECO:0007669"/>
    <property type="project" value="TreeGrafter"/>
</dbReference>
<dbReference type="InterPro" id="IPR036188">
    <property type="entry name" value="FAD/NAD-bd_sf"/>
</dbReference>
<dbReference type="GO" id="GO:0003723">
    <property type="term" value="F:RNA binding"/>
    <property type="evidence" value="ECO:0007669"/>
    <property type="project" value="UniProtKB-KW"/>
</dbReference>
<dbReference type="SUPFAM" id="SSF51905">
    <property type="entry name" value="FAD/NAD(P)-binding domain"/>
    <property type="match status" value="2"/>
</dbReference>
<dbReference type="PANTHER" id="PTHR10335:SF0">
    <property type="entry name" value="RRNA 2'-O-METHYLTRANSFERASE FIBRILLARIN 1-RELATED"/>
    <property type="match status" value="1"/>
</dbReference>
<feature type="compositionally biased region" description="Gly residues" evidence="6">
    <location>
        <begin position="689"/>
        <end position="700"/>
    </location>
</feature>
<evidence type="ECO:0000256" key="3">
    <source>
        <dbReference type="ARBA" id="ARBA00022603"/>
    </source>
</evidence>
<dbReference type="PRINTS" id="PR00052">
    <property type="entry name" value="FIBRILLARIN"/>
</dbReference>
<organism evidence="7 8">
    <name type="scientific">Solanum verrucosum</name>
    <dbReference type="NCBI Taxonomy" id="315347"/>
    <lineage>
        <taxon>Eukaryota</taxon>
        <taxon>Viridiplantae</taxon>
        <taxon>Streptophyta</taxon>
        <taxon>Embryophyta</taxon>
        <taxon>Tracheophyta</taxon>
        <taxon>Spermatophyta</taxon>
        <taxon>Magnoliopsida</taxon>
        <taxon>eudicotyledons</taxon>
        <taxon>Gunneridae</taxon>
        <taxon>Pentapetalae</taxon>
        <taxon>asterids</taxon>
        <taxon>lamiids</taxon>
        <taxon>Solanales</taxon>
        <taxon>Solanaceae</taxon>
        <taxon>Solanoideae</taxon>
        <taxon>Solaneae</taxon>
        <taxon>Solanum</taxon>
    </lineage>
</organism>
<protein>
    <recommendedName>
        <fullName evidence="9">Amine oxidase domain-containing protein</fullName>
    </recommendedName>
</protein>
<evidence type="ECO:0000256" key="5">
    <source>
        <dbReference type="ARBA" id="ARBA00022884"/>
    </source>
</evidence>
<dbReference type="SMART" id="SM01206">
    <property type="entry name" value="Fibrillarin"/>
    <property type="match status" value="1"/>
</dbReference>
<dbReference type="GO" id="GO:0008649">
    <property type="term" value="F:rRNA methyltransferase activity"/>
    <property type="evidence" value="ECO:0007669"/>
    <property type="project" value="TreeGrafter"/>
</dbReference>
<keyword evidence="8" id="KW-1185">Reference proteome</keyword>
<dbReference type="InterPro" id="IPR000692">
    <property type="entry name" value="Fibrillarin"/>
</dbReference>
<feature type="region of interest" description="Disordered" evidence="6">
    <location>
        <begin position="638"/>
        <end position="702"/>
    </location>
</feature>
<evidence type="ECO:0000256" key="2">
    <source>
        <dbReference type="ARBA" id="ARBA00022552"/>
    </source>
</evidence>
<dbReference type="AlphaFoldDB" id="A0AAF0ULH1"/>
<dbReference type="Gene3D" id="3.40.50.150">
    <property type="entry name" value="Vaccinia Virus protein VP39"/>
    <property type="match status" value="2"/>
</dbReference>
<evidence type="ECO:0000256" key="1">
    <source>
        <dbReference type="ARBA" id="ARBA00010632"/>
    </source>
</evidence>
<feature type="compositionally biased region" description="Gly residues" evidence="6">
    <location>
        <begin position="638"/>
        <end position="671"/>
    </location>
</feature>